<feature type="domain" description="OmpR/PhoB-type" evidence="9">
    <location>
        <begin position="136"/>
        <end position="233"/>
    </location>
</feature>
<dbReference type="eggNOG" id="COG0745">
    <property type="taxonomic scope" value="Bacteria"/>
</dbReference>
<evidence type="ECO:0000313" key="11">
    <source>
        <dbReference type="Proteomes" id="UP000005632"/>
    </source>
</evidence>
<dbReference type="EMBL" id="CP003155">
    <property type="protein sequence ID" value="AEV28847.1"/>
    <property type="molecule type" value="Genomic_DNA"/>
</dbReference>
<dbReference type="PANTHER" id="PTHR48111">
    <property type="entry name" value="REGULATOR OF RPOS"/>
    <property type="match status" value="1"/>
</dbReference>
<evidence type="ECO:0000256" key="2">
    <source>
        <dbReference type="ARBA" id="ARBA00023012"/>
    </source>
</evidence>
<dbReference type="Gene3D" id="1.10.10.10">
    <property type="entry name" value="Winged helix-like DNA-binding domain superfamily/Winged helix DNA-binding domain"/>
    <property type="match status" value="1"/>
</dbReference>
<dbReference type="STRING" id="158190.SpiGrapes_1023"/>
<dbReference type="SMART" id="SM00862">
    <property type="entry name" value="Trans_reg_C"/>
    <property type="match status" value="1"/>
</dbReference>
<evidence type="ECO:0000256" key="3">
    <source>
        <dbReference type="ARBA" id="ARBA00023015"/>
    </source>
</evidence>
<organism evidence="10 11">
    <name type="scientific">Sphaerochaeta pleomorpha (strain ATCC BAA-1885 / DSM 22778 / Grapes)</name>
    <dbReference type="NCBI Taxonomy" id="158190"/>
    <lineage>
        <taxon>Bacteria</taxon>
        <taxon>Pseudomonadati</taxon>
        <taxon>Spirochaetota</taxon>
        <taxon>Spirochaetia</taxon>
        <taxon>Spirochaetales</taxon>
        <taxon>Sphaerochaetaceae</taxon>
        <taxon>Sphaerochaeta</taxon>
    </lineage>
</organism>
<name>G8QRR4_SPHPG</name>
<keyword evidence="4 7" id="KW-0238">DNA-binding</keyword>
<dbReference type="AlphaFoldDB" id="G8QRR4"/>
<dbReference type="SUPFAM" id="SSF52172">
    <property type="entry name" value="CheY-like"/>
    <property type="match status" value="1"/>
</dbReference>
<sequence>MDASSENVNVIYVVEDHDLIREGVKQYLELSGYKVQGFSTLAAAKEAFARFVPALLIQDVMLPDGDGFSFVKQIKAQYDCPVIFMTARTEESDRIMGFELGADDYISKPFSPKELVLRVQAVIRRFNHTKAKSADDGLLYSGDHIMMFDTKEHRLTVDGVDVIFTAAEWRILGYLVKNSHHLVTRAQILEQCFDYNFDSYERIVDTHIKNIRSKLGEAQWIETVRGYGYRFIGYRKESVVE</sequence>
<reference evidence="10 11" key="1">
    <citation type="submission" date="2011-11" db="EMBL/GenBank/DDBJ databases">
        <title>Complete sequence of Spirochaeta sp. grapes.</title>
        <authorList>
            <consortium name="US DOE Joint Genome Institute"/>
            <person name="Lucas S."/>
            <person name="Han J."/>
            <person name="Lapidus A."/>
            <person name="Cheng J.-F."/>
            <person name="Goodwin L."/>
            <person name="Pitluck S."/>
            <person name="Peters L."/>
            <person name="Ovchinnikova G."/>
            <person name="Munk A.C."/>
            <person name="Detter J.C."/>
            <person name="Han C."/>
            <person name="Tapia R."/>
            <person name="Land M."/>
            <person name="Hauser L."/>
            <person name="Kyrpides N."/>
            <person name="Ivanova N."/>
            <person name="Pagani I."/>
            <person name="Ritalahtilisa K."/>
            <person name="Loeffler F."/>
            <person name="Woyke T."/>
        </authorList>
    </citation>
    <scope>NUCLEOTIDE SEQUENCE [LARGE SCALE GENOMIC DNA]</scope>
    <source>
        <strain evidence="11">ATCC BAA-1885 / DSM 22778 / Grapes</strain>
    </source>
</reference>
<dbReference type="PROSITE" id="PS51755">
    <property type="entry name" value="OMPR_PHOB"/>
    <property type="match status" value="1"/>
</dbReference>
<keyword evidence="11" id="KW-1185">Reference proteome</keyword>
<dbReference type="HOGENOM" id="CLU_000445_30_4_12"/>
<evidence type="ECO:0000256" key="5">
    <source>
        <dbReference type="ARBA" id="ARBA00023163"/>
    </source>
</evidence>
<dbReference type="Proteomes" id="UP000005632">
    <property type="component" value="Chromosome"/>
</dbReference>
<dbReference type="SMART" id="SM00448">
    <property type="entry name" value="REC"/>
    <property type="match status" value="1"/>
</dbReference>
<dbReference type="GO" id="GO:0005829">
    <property type="term" value="C:cytosol"/>
    <property type="evidence" value="ECO:0007669"/>
    <property type="project" value="TreeGrafter"/>
</dbReference>
<evidence type="ECO:0000259" key="8">
    <source>
        <dbReference type="PROSITE" id="PS50110"/>
    </source>
</evidence>
<dbReference type="GO" id="GO:0000156">
    <property type="term" value="F:phosphorelay response regulator activity"/>
    <property type="evidence" value="ECO:0007669"/>
    <property type="project" value="TreeGrafter"/>
</dbReference>
<keyword evidence="1 6" id="KW-0597">Phosphoprotein</keyword>
<keyword evidence="2" id="KW-0902">Two-component regulatory system</keyword>
<evidence type="ECO:0000256" key="7">
    <source>
        <dbReference type="PROSITE-ProRule" id="PRU01091"/>
    </source>
</evidence>
<evidence type="ECO:0000313" key="10">
    <source>
        <dbReference type="EMBL" id="AEV28847.1"/>
    </source>
</evidence>
<feature type="domain" description="Response regulatory" evidence="8">
    <location>
        <begin position="10"/>
        <end position="123"/>
    </location>
</feature>
<evidence type="ECO:0000256" key="1">
    <source>
        <dbReference type="ARBA" id="ARBA00022553"/>
    </source>
</evidence>
<dbReference type="KEGG" id="sgp:SpiGrapes_1023"/>
<dbReference type="InterPro" id="IPR036388">
    <property type="entry name" value="WH-like_DNA-bd_sf"/>
</dbReference>
<protein>
    <submittedName>
        <fullName evidence="10">Response regulator with CheY-like receiver domain and winged-helix DNA-binding domain</fullName>
    </submittedName>
</protein>
<dbReference type="InterPro" id="IPR039420">
    <property type="entry name" value="WalR-like"/>
</dbReference>
<accession>G8QRR4</accession>
<dbReference type="PANTHER" id="PTHR48111:SF1">
    <property type="entry name" value="TWO-COMPONENT RESPONSE REGULATOR ORR33"/>
    <property type="match status" value="1"/>
</dbReference>
<dbReference type="InterPro" id="IPR001867">
    <property type="entry name" value="OmpR/PhoB-type_DNA-bd"/>
</dbReference>
<keyword evidence="5" id="KW-0804">Transcription</keyword>
<dbReference type="Pfam" id="PF00486">
    <property type="entry name" value="Trans_reg_C"/>
    <property type="match status" value="1"/>
</dbReference>
<feature type="DNA-binding region" description="OmpR/PhoB-type" evidence="7">
    <location>
        <begin position="136"/>
        <end position="233"/>
    </location>
</feature>
<evidence type="ECO:0000259" key="9">
    <source>
        <dbReference type="PROSITE" id="PS51755"/>
    </source>
</evidence>
<dbReference type="InterPro" id="IPR011006">
    <property type="entry name" value="CheY-like_superfamily"/>
</dbReference>
<dbReference type="SUPFAM" id="SSF46894">
    <property type="entry name" value="C-terminal effector domain of the bipartite response regulators"/>
    <property type="match status" value="1"/>
</dbReference>
<dbReference type="Pfam" id="PF00072">
    <property type="entry name" value="Response_reg"/>
    <property type="match status" value="1"/>
</dbReference>
<dbReference type="RefSeq" id="WP_014269696.1">
    <property type="nucleotide sequence ID" value="NC_016633.1"/>
</dbReference>
<dbReference type="InterPro" id="IPR001789">
    <property type="entry name" value="Sig_transdc_resp-reg_receiver"/>
</dbReference>
<keyword evidence="3" id="KW-0805">Transcription regulation</keyword>
<dbReference type="GO" id="GO:0000976">
    <property type="term" value="F:transcription cis-regulatory region binding"/>
    <property type="evidence" value="ECO:0007669"/>
    <property type="project" value="TreeGrafter"/>
</dbReference>
<dbReference type="GO" id="GO:0032993">
    <property type="term" value="C:protein-DNA complex"/>
    <property type="evidence" value="ECO:0007669"/>
    <property type="project" value="TreeGrafter"/>
</dbReference>
<gene>
    <name evidence="10" type="ordered locus">SpiGrapes_1023</name>
</gene>
<dbReference type="PROSITE" id="PS50110">
    <property type="entry name" value="RESPONSE_REGULATORY"/>
    <property type="match status" value="1"/>
</dbReference>
<feature type="modified residue" description="4-aspartylphosphate" evidence="6">
    <location>
        <position position="59"/>
    </location>
</feature>
<dbReference type="Gene3D" id="6.10.250.690">
    <property type="match status" value="1"/>
</dbReference>
<dbReference type="InterPro" id="IPR016032">
    <property type="entry name" value="Sig_transdc_resp-reg_C-effctor"/>
</dbReference>
<dbReference type="Gene3D" id="3.40.50.2300">
    <property type="match status" value="1"/>
</dbReference>
<evidence type="ECO:0000256" key="6">
    <source>
        <dbReference type="PROSITE-ProRule" id="PRU00169"/>
    </source>
</evidence>
<dbReference type="OrthoDB" id="341603at2"/>
<evidence type="ECO:0000256" key="4">
    <source>
        <dbReference type="ARBA" id="ARBA00023125"/>
    </source>
</evidence>
<dbReference type="CDD" id="cd00383">
    <property type="entry name" value="trans_reg_C"/>
    <property type="match status" value="1"/>
</dbReference>
<proteinExistence type="predicted"/>
<dbReference type="GO" id="GO:0006355">
    <property type="term" value="P:regulation of DNA-templated transcription"/>
    <property type="evidence" value="ECO:0007669"/>
    <property type="project" value="InterPro"/>
</dbReference>